<dbReference type="Pfam" id="PF00534">
    <property type="entry name" value="Glycos_transf_1"/>
    <property type="match status" value="1"/>
</dbReference>
<dbReference type="Proteomes" id="UP000244905">
    <property type="component" value="Unassembled WGS sequence"/>
</dbReference>
<evidence type="ECO:0000313" key="3">
    <source>
        <dbReference type="EMBL" id="PWB01379.1"/>
    </source>
</evidence>
<dbReference type="PANTHER" id="PTHR12526">
    <property type="entry name" value="GLYCOSYLTRANSFERASE"/>
    <property type="match status" value="1"/>
</dbReference>
<protein>
    <submittedName>
        <fullName evidence="3">Glycosyltransferase</fullName>
    </submittedName>
</protein>
<dbReference type="GeneID" id="82526670"/>
<name>A0A2V1IJ07_9BACT</name>
<dbReference type="RefSeq" id="WP_107032803.1">
    <property type="nucleotide sequence ID" value="NZ_CARSQY010000006.1"/>
</dbReference>
<feature type="domain" description="Glycosyl transferase family 1" evidence="1">
    <location>
        <begin position="182"/>
        <end position="333"/>
    </location>
</feature>
<proteinExistence type="predicted"/>
<dbReference type="InterPro" id="IPR028098">
    <property type="entry name" value="Glyco_trans_4-like_N"/>
</dbReference>
<feature type="domain" description="Glycosyltransferase subfamily 4-like N-terminal" evidence="2">
    <location>
        <begin position="13"/>
        <end position="170"/>
    </location>
</feature>
<evidence type="ECO:0000259" key="2">
    <source>
        <dbReference type="Pfam" id="PF13439"/>
    </source>
</evidence>
<gene>
    <name evidence="3" type="ORF">C5O23_09990</name>
</gene>
<keyword evidence="4" id="KW-1185">Reference proteome</keyword>
<evidence type="ECO:0000313" key="4">
    <source>
        <dbReference type="Proteomes" id="UP000244905"/>
    </source>
</evidence>
<reference evidence="4" key="1">
    <citation type="submission" date="2018-02" db="EMBL/GenBank/DDBJ databases">
        <authorList>
            <person name="Clavel T."/>
            <person name="Strowig T."/>
        </authorList>
    </citation>
    <scope>NUCLEOTIDE SEQUENCE [LARGE SCALE GENOMIC DNA]</scope>
    <source>
        <strain evidence="4">DSM 103720</strain>
    </source>
</reference>
<comment type="caution">
    <text evidence="3">The sequence shown here is derived from an EMBL/GenBank/DDBJ whole genome shotgun (WGS) entry which is preliminary data.</text>
</comment>
<dbReference type="InterPro" id="IPR001296">
    <property type="entry name" value="Glyco_trans_1"/>
</dbReference>
<sequence>MKILHVITSMRTGGAEKLVCDMLPLMRDQGHQVELAVFDGTPGHLLESVRQHGITVHIFGHGLKSIYNPQHIYKLKSTIGRVNIVHSHNTSAQLFTALAAPAGTTLVTTEHNTDNRRRHLRLLRPLDIRLYRRYKAIACCSEAVASSLLNYLGPEFADRTSVIENGIDLSTYSAAASGTPAASNETDILMVAAFRPQKDHLTALRALPLLPSETTLSFAGEGSTRPQIEAEVRRLGLEKRVRFLGPVSNVAERLQAAGIALLSTHYEGLSLSSIEAMASGTPLVASDVSGVREVCGGAALLFPEGDAEALAAILADLLKDPALRRQTADRCRKRAARFDIRTTTQAYLDLYTRLLQAPEIVR</sequence>
<dbReference type="GO" id="GO:0016757">
    <property type="term" value="F:glycosyltransferase activity"/>
    <property type="evidence" value="ECO:0007669"/>
    <property type="project" value="InterPro"/>
</dbReference>
<evidence type="ECO:0000259" key="1">
    <source>
        <dbReference type="Pfam" id="PF00534"/>
    </source>
</evidence>
<organism evidence="3 4">
    <name type="scientific">Duncaniella muris</name>
    <dbReference type="NCBI Taxonomy" id="2094150"/>
    <lineage>
        <taxon>Bacteria</taxon>
        <taxon>Pseudomonadati</taxon>
        <taxon>Bacteroidota</taxon>
        <taxon>Bacteroidia</taxon>
        <taxon>Bacteroidales</taxon>
        <taxon>Muribaculaceae</taxon>
        <taxon>Duncaniella</taxon>
    </lineage>
</organism>
<dbReference type="AlphaFoldDB" id="A0A2V1IJ07"/>
<accession>A0A2V1IJ07</accession>
<keyword evidence="3" id="KW-0808">Transferase</keyword>
<dbReference type="EMBL" id="PUEC01000022">
    <property type="protein sequence ID" value="PWB01379.1"/>
    <property type="molecule type" value="Genomic_DNA"/>
</dbReference>
<dbReference type="PANTHER" id="PTHR12526:SF630">
    <property type="entry name" value="GLYCOSYLTRANSFERASE"/>
    <property type="match status" value="1"/>
</dbReference>
<dbReference type="SUPFAM" id="SSF53756">
    <property type="entry name" value="UDP-Glycosyltransferase/glycogen phosphorylase"/>
    <property type="match status" value="1"/>
</dbReference>
<dbReference type="Pfam" id="PF13439">
    <property type="entry name" value="Glyco_transf_4"/>
    <property type="match status" value="1"/>
</dbReference>
<dbReference type="Gene3D" id="3.40.50.2000">
    <property type="entry name" value="Glycogen Phosphorylase B"/>
    <property type="match status" value="2"/>
</dbReference>